<dbReference type="PROSITE" id="PS51379">
    <property type="entry name" value="4FE4S_FER_2"/>
    <property type="match status" value="2"/>
</dbReference>
<dbReference type="Pfam" id="PF00248">
    <property type="entry name" value="Aldo_ket_red"/>
    <property type="match status" value="1"/>
</dbReference>
<dbReference type="SUPFAM" id="SSF51430">
    <property type="entry name" value="NAD(P)-linked oxidoreductase"/>
    <property type="match status" value="1"/>
</dbReference>
<dbReference type="GO" id="GO:0046872">
    <property type="term" value="F:metal ion binding"/>
    <property type="evidence" value="ECO:0007669"/>
    <property type="project" value="UniProtKB-KW"/>
</dbReference>
<dbReference type="InterPro" id="IPR023210">
    <property type="entry name" value="NADP_OxRdtase_dom"/>
</dbReference>
<dbReference type="PRINTS" id="PR00069">
    <property type="entry name" value="ALDKETRDTASE"/>
</dbReference>
<dbReference type="InterPro" id="IPR053135">
    <property type="entry name" value="AKR2_Oxidoreductase"/>
</dbReference>
<feature type="domain" description="4Fe-4S ferredoxin-type" evidence="4">
    <location>
        <begin position="295"/>
        <end position="315"/>
    </location>
</feature>
<dbReference type="Proteomes" id="UP000462760">
    <property type="component" value="Unassembled WGS sequence"/>
</dbReference>
<evidence type="ECO:0000313" key="5">
    <source>
        <dbReference type="EMBL" id="MCG4564192.1"/>
    </source>
</evidence>
<dbReference type="Pfam" id="PF13237">
    <property type="entry name" value="Fer4_10"/>
    <property type="match status" value="1"/>
</dbReference>
<dbReference type="Gene3D" id="3.30.70.20">
    <property type="match status" value="1"/>
</dbReference>
<dbReference type="InterPro" id="IPR017896">
    <property type="entry name" value="4Fe4S_Fe-S-bd"/>
</dbReference>
<keyword evidence="8" id="KW-1185">Reference proteome</keyword>
<evidence type="ECO:0000256" key="3">
    <source>
        <dbReference type="ARBA" id="ARBA00023014"/>
    </source>
</evidence>
<evidence type="ECO:0000256" key="2">
    <source>
        <dbReference type="ARBA" id="ARBA00023004"/>
    </source>
</evidence>
<protein>
    <submittedName>
        <fullName evidence="6">Aldo/keto reductase</fullName>
    </submittedName>
</protein>
<dbReference type="PANTHER" id="PTHR43312:SF1">
    <property type="entry name" value="NADP-DEPENDENT OXIDOREDUCTASE DOMAIN-CONTAINING PROTEIN"/>
    <property type="match status" value="1"/>
</dbReference>
<dbReference type="CDD" id="cd19100">
    <property type="entry name" value="AKR_unchar"/>
    <property type="match status" value="1"/>
</dbReference>
<dbReference type="GO" id="GO:0051536">
    <property type="term" value="F:iron-sulfur cluster binding"/>
    <property type="evidence" value="ECO:0007669"/>
    <property type="project" value="UniProtKB-KW"/>
</dbReference>
<name>A0A844FFR5_9FIRM</name>
<dbReference type="InterPro" id="IPR036812">
    <property type="entry name" value="NAD(P)_OxRdtase_dom_sf"/>
</dbReference>
<keyword evidence="3" id="KW-0411">Iron-sulfur</keyword>
<evidence type="ECO:0000259" key="4">
    <source>
        <dbReference type="PROSITE" id="PS51379"/>
    </source>
</evidence>
<evidence type="ECO:0000313" key="6">
    <source>
        <dbReference type="EMBL" id="MSS42834.1"/>
    </source>
</evidence>
<evidence type="ECO:0000313" key="7">
    <source>
        <dbReference type="Proteomes" id="UP000462760"/>
    </source>
</evidence>
<dbReference type="Proteomes" id="UP001108123">
    <property type="component" value="Unassembled WGS sequence"/>
</dbReference>
<dbReference type="Gene3D" id="3.20.20.100">
    <property type="entry name" value="NADP-dependent oxidoreductase domain"/>
    <property type="match status" value="1"/>
</dbReference>
<dbReference type="EMBL" id="VULR01000004">
    <property type="protein sequence ID" value="MSS42834.1"/>
    <property type="molecule type" value="Genomic_DNA"/>
</dbReference>
<dbReference type="SUPFAM" id="SSF54862">
    <property type="entry name" value="4Fe-4S ferredoxins"/>
    <property type="match status" value="1"/>
</dbReference>
<organism evidence="6 7">
    <name type="scientific">Anaerosalibacter bizertensis</name>
    <dbReference type="NCBI Taxonomy" id="932217"/>
    <lineage>
        <taxon>Bacteria</taxon>
        <taxon>Bacillati</taxon>
        <taxon>Bacillota</taxon>
        <taxon>Tissierellia</taxon>
        <taxon>Tissierellales</taxon>
        <taxon>Sporanaerobacteraceae</taxon>
        <taxon>Anaerosalibacter</taxon>
    </lineage>
</organism>
<sequence>MERVFLGDTGIKVSRLCFGSLTITPFQANLPIKEGAELIKYAYSKGVNFLDTAELYDNYDYIREALKDINRNDFVITTKCYAYDKKTAEESLNKALKELDTDYIDMFLLHEQESIHTLRGHYEAIEYFTQAKKEGKIRAFGMSTHRVEGVLGAIEFDEIDVIHPIINKLGIGIQDGNVEDMLKAIEKAHNAGKGIYGMKPLGGGHLIKDAEEAFNFVRNIPYIDAVAIGMQSKDEVDANINLMNEGYIPDEVKRKIDKKKRKLIISYYCIGCGNCVRTCKNNGISIVDGKAVPNDNCIFCGYCAQSCPEFCIKVI</sequence>
<dbReference type="InterPro" id="IPR017900">
    <property type="entry name" value="4Fe4S_Fe_S_CS"/>
</dbReference>
<accession>A0A844FFR5</accession>
<proteinExistence type="predicted"/>
<dbReference type="PROSITE" id="PS00198">
    <property type="entry name" value="4FE4S_FER_1"/>
    <property type="match status" value="1"/>
</dbReference>
<dbReference type="InterPro" id="IPR020471">
    <property type="entry name" value="AKR"/>
</dbReference>
<keyword evidence="1" id="KW-0479">Metal-binding</keyword>
<dbReference type="GO" id="GO:0016491">
    <property type="term" value="F:oxidoreductase activity"/>
    <property type="evidence" value="ECO:0007669"/>
    <property type="project" value="InterPro"/>
</dbReference>
<keyword evidence="2" id="KW-0408">Iron</keyword>
<gene>
    <name evidence="6" type="ORF">FYJ27_03680</name>
    <name evidence="5" type="ORF">L0P62_01910</name>
</gene>
<dbReference type="PANTHER" id="PTHR43312">
    <property type="entry name" value="D-THREO-ALDOSE 1-DEHYDROGENASE"/>
    <property type="match status" value="1"/>
</dbReference>
<reference evidence="5" key="2">
    <citation type="submission" date="2022-01" db="EMBL/GenBank/DDBJ databases">
        <title>Collection of gut derived symbiotic bacterial strains cultured from healthy donors.</title>
        <authorList>
            <person name="Lin H."/>
            <person name="Kohout C."/>
            <person name="Waligurski E."/>
            <person name="Pamer E.G."/>
        </authorList>
    </citation>
    <scope>NUCLEOTIDE SEQUENCE</scope>
    <source>
        <strain evidence="5">MSK.14.39</strain>
    </source>
</reference>
<comment type="caution">
    <text evidence="6">The sequence shown here is derived from an EMBL/GenBank/DDBJ whole genome shotgun (WGS) entry which is preliminary data.</text>
</comment>
<dbReference type="AlphaFoldDB" id="A0A844FFR5"/>
<evidence type="ECO:0000256" key="1">
    <source>
        <dbReference type="ARBA" id="ARBA00022723"/>
    </source>
</evidence>
<dbReference type="RefSeq" id="WP_154483343.1">
    <property type="nucleotide sequence ID" value="NZ_JAJBNW010000002.1"/>
</dbReference>
<reference evidence="6 7" key="1">
    <citation type="submission" date="2019-08" db="EMBL/GenBank/DDBJ databases">
        <title>In-depth cultivation of the pig gut microbiome towards novel bacterial diversity and tailored functional studies.</title>
        <authorList>
            <person name="Wylensek D."/>
            <person name="Hitch T.C.A."/>
            <person name="Clavel T."/>
        </authorList>
    </citation>
    <scope>NUCLEOTIDE SEQUENCE [LARGE SCALE GENOMIC DNA]</scope>
    <source>
        <strain evidence="6 7">Med78-601-WT-4W-RMD-3</strain>
    </source>
</reference>
<evidence type="ECO:0000313" key="8">
    <source>
        <dbReference type="Proteomes" id="UP001108123"/>
    </source>
</evidence>
<dbReference type="OrthoDB" id="9804603at2"/>
<feature type="domain" description="4Fe-4S ferredoxin-type" evidence="4">
    <location>
        <begin position="260"/>
        <end position="289"/>
    </location>
</feature>
<dbReference type="EMBL" id="JAKNID010000004">
    <property type="protein sequence ID" value="MCG4564192.1"/>
    <property type="molecule type" value="Genomic_DNA"/>
</dbReference>